<dbReference type="AlphaFoldDB" id="A0A506UQE8"/>
<evidence type="ECO:0000256" key="6">
    <source>
        <dbReference type="SAM" id="Phobius"/>
    </source>
</evidence>
<dbReference type="Proteomes" id="UP000315037">
    <property type="component" value="Unassembled WGS sequence"/>
</dbReference>
<dbReference type="EMBL" id="SORZ01000001">
    <property type="protein sequence ID" value="TPW35546.1"/>
    <property type="molecule type" value="Genomic_DNA"/>
</dbReference>
<keyword evidence="8" id="KW-1185">Reference proteome</keyword>
<feature type="transmembrane region" description="Helical" evidence="6">
    <location>
        <begin position="108"/>
        <end position="126"/>
    </location>
</feature>
<proteinExistence type="predicted"/>
<keyword evidence="3 6" id="KW-0812">Transmembrane</keyword>
<evidence type="ECO:0000313" key="8">
    <source>
        <dbReference type="Proteomes" id="UP000315037"/>
    </source>
</evidence>
<reference evidence="7 8" key="1">
    <citation type="submission" date="2019-03" db="EMBL/GenBank/DDBJ databases">
        <title>The complete genome sequence of Neokomagataea sp. Jb2 NBRC113641.</title>
        <authorList>
            <person name="Chua K.-O."/>
            <person name="Chan K.-G."/>
            <person name="See-Too W.-S."/>
        </authorList>
    </citation>
    <scope>NUCLEOTIDE SEQUENCE [LARGE SCALE GENOMIC DNA]</scope>
    <source>
        <strain evidence="7 8">Jb2</strain>
    </source>
</reference>
<sequence>MLKRLCQSDSLPGCRLRRSPWDCEQDWRSGRISRRVVKLLIGCLVGAVFLALVLHHVDVRKVWHEMLRAHPGPLLLACLFLLLAYLVRAERWYLTLRAVNSSLARMGTTGIFMMGIAANCILPFRLGDFMRGTMFNRRLGVNASGALVTILVEKIIDLLTIILAGGIALMALPKKATAEFHGVGGGIVLMVGLGLVLSLFFMKYVRAIVIWMVEVILRAAPGPRARISALAGEAFDALDMVAHPKMLPVLLGWSVVSWGLEGCAFWEVARAMPVLADPSAAWVAMPVATLSTALPGTPGSVGTFDFFAARTMRLLGNSHNASTAYAFLVHATVLLVPVVLGGGFFIVDYLRKHVFHKNTSN</sequence>
<name>A0A506UQE8_9PROT</name>
<feature type="transmembrane region" description="Helical" evidence="6">
    <location>
        <begin position="146"/>
        <end position="171"/>
    </location>
</feature>
<dbReference type="GO" id="GO:0005886">
    <property type="term" value="C:plasma membrane"/>
    <property type="evidence" value="ECO:0007669"/>
    <property type="project" value="UniProtKB-SubCell"/>
</dbReference>
<feature type="transmembrane region" description="Helical" evidence="6">
    <location>
        <begin position="281"/>
        <end position="304"/>
    </location>
</feature>
<dbReference type="Pfam" id="PF03706">
    <property type="entry name" value="LPG_synthase_TM"/>
    <property type="match status" value="1"/>
</dbReference>
<evidence type="ECO:0000256" key="1">
    <source>
        <dbReference type="ARBA" id="ARBA00004651"/>
    </source>
</evidence>
<gene>
    <name evidence="7" type="ORF">E3202_00790</name>
</gene>
<evidence type="ECO:0000256" key="3">
    <source>
        <dbReference type="ARBA" id="ARBA00022692"/>
    </source>
</evidence>
<protein>
    <submittedName>
        <fullName evidence="7">Flippase-like domain-containing protein</fullName>
    </submittedName>
</protein>
<dbReference type="PANTHER" id="PTHR39087">
    <property type="entry name" value="UPF0104 MEMBRANE PROTEIN MJ1595"/>
    <property type="match status" value="1"/>
</dbReference>
<comment type="subcellular location">
    <subcellularLocation>
        <location evidence="1">Cell membrane</location>
        <topology evidence="1">Multi-pass membrane protein</topology>
    </subcellularLocation>
</comment>
<keyword evidence="2" id="KW-1003">Cell membrane</keyword>
<dbReference type="PANTHER" id="PTHR39087:SF2">
    <property type="entry name" value="UPF0104 MEMBRANE PROTEIN MJ1595"/>
    <property type="match status" value="1"/>
</dbReference>
<feature type="transmembrane region" description="Helical" evidence="6">
    <location>
        <begin position="183"/>
        <end position="202"/>
    </location>
</feature>
<evidence type="ECO:0000313" key="7">
    <source>
        <dbReference type="EMBL" id="TPW35546.1"/>
    </source>
</evidence>
<keyword evidence="4 6" id="KW-1133">Transmembrane helix</keyword>
<feature type="transmembrane region" description="Helical" evidence="6">
    <location>
        <begin position="36"/>
        <end position="57"/>
    </location>
</feature>
<keyword evidence="5 6" id="KW-0472">Membrane</keyword>
<comment type="caution">
    <text evidence="7">The sequence shown here is derived from an EMBL/GenBank/DDBJ whole genome shotgun (WGS) entry which is preliminary data.</text>
</comment>
<evidence type="ECO:0000256" key="5">
    <source>
        <dbReference type="ARBA" id="ARBA00023136"/>
    </source>
</evidence>
<dbReference type="InterPro" id="IPR022791">
    <property type="entry name" value="L-PG_synthase/AglD"/>
</dbReference>
<feature type="transmembrane region" description="Helical" evidence="6">
    <location>
        <begin position="324"/>
        <end position="347"/>
    </location>
</feature>
<evidence type="ECO:0000256" key="2">
    <source>
        <dbReference type="ARBA" id="ARBA00022475"/>
    </source>
</evidence>
<dbReference type="NCBIfam" id="TIGR00374">
    <property type="entry name" value="flippase-like domain"/>
    <property type="match status" value="1"/>
</dbReference>
<accession>A0A506UQE8</accession>
<organism evidence="7 8">
    <name type="scientific">Oecophyllibacter saccharovorans</name>
    <dbReference type="NCBI Taxonomy" id="2558360"/>
    <lineage>
        <taxon>Bacteria</taxon>
        <taxon>Pseudomonadati</taxon>
        <taxon>Pseudomonadota</taxon>
        <taxon>Alphaproteobacteria</taxon>
        <taxon>Acetobacterales</taxon>
        <taxon>Acetobacteraceae</taxon>
        <taxon>Oecophyllibacter</taxon>
    </lineage>
</organism>
<feature type="transmembrane region" description="Helical" evidence="6">
    <location>
        <begin position="69"/>
        <end position="87"/>
    </location>
</feature>
<evidence type="ECO:0000256" key="4">
    <source>
        <dbReference type="ARBA" id="ARBA00022989"/>
    </source>
</evidence>